<reference evidence="2 3" key="1">
    <citation type="submission" date="2014-04" db="EMBL/GenBank/DDBJ databases">
        <authorList>
            <consortium name="DOE Joint Genome Institute"/>
            <person name="Kuo A."/>
            <person name="Kohler A."/>
            <person name="Nagy L.G."/>
            <person name="Floudas D."/>
            <person name="Copeland A."/>
            <person name="Barry K.W."/>
            <person name="Cichocki N."/>
            <person name="Veneault-Fourrey C."/>
            <person name="LaButti K."/>
            <person name="Lindquist E.A."/>
            <person name="Lipzen A."/>
            <person name="Lundell T."/>
            <person name="Morin E."/>
            <person name="Murat C."/>
            <person name="Sun H."/>
            <person name="Tunlid A."/>
            <person name="Henrissat B."/>
            <person name="Grigoriev I.V."/>
            <person name="Hibbett D.S."/>
            <person name="Martin F."/>
            <person name="Nordberg H.P."/>
            <person name="Cantor M.N."/>
            <person name="Hua S.X."/>
        </authorList>
    </citation>
    <scope>NUCLEOTIDE SEQUENCE [LARGE SCALE GENOMIC DNA]</scope>
    <source>
        <strain evidence="2 3">LaAM-08-1</strain>
    </source>
</reference>
<dbReference type="HOGENOM" id="CLU_1461530_0_0_1"/>
<dbReference type="Proteomes" id="UP000054477">
    <property type="component" value="Unassembled WGS sequence"/>
</dbReference>
<dbReference type="EMBL" id="KN838646">
    <property type="protein sequence ID" value="KIJ99479.1"/>
    <property type="molecule type" value="Genomic_DNA"/>
</dbReference>
<keyword evidence="1" id="KW-0812">Transmembrane</keyword>
<reference evidence="3" key="2">
    <citation type="submission" date="2015-01" db="EMBL/GenBank/DDBJ databases">
        <title>Evolutionary Origins and Diversification of the Mycorrhizal Mutualists.</title>
        <authorList>
            <consortium name="DOE Joint Genome Institute"/>
            <consortium name="Mycorrhizal Genomics Consortium"/>
            <person name="Kohler A."/>
            <person name="Kuo A."/>
            <person name="Nagy L.G."/>
            <person name="Floudas D."/>
            <person name="Copeland A."/>
            <person name="Barry K.W."/>
            <person name="Cichocki N."/>
            <person name="Veneault-Fourrey C."/>
            <person name="LaButti K."/>
            <person name="Lindquist E.A."/>
            <person name="Lipzen A."/>
            <person name="Lundell T."/>
            <person name="Morin E."/>
            <person name="Murat C."/>
            <person name="Riley R."/>
            <person name="Ohm R."/>
            <person name="Sun H."/>
            <person name="Tunlid A."/>
            <person name="Henrissat B."/>
            <person name="Grigoriev I.V."/>
            <person name="Hibbett D.S."/>
            <person name="Martin F."/>
        </authorList>
    </citation>
    <scope>NUCLEOTIDE SEQUENCE [LARGE SCALE GENOMIC DNA]</scope>
    <source>
        <strain evidence="3">LaAM-08-1</strain>
    </source>
</reference>
<sequence>MTPLRFPAAFSDESRAAVRVYDVGYSALDKGLVGTSLQMFSGPQTHEDSNVGPFSLVLAHRAEQLHDALIATGEDVICTLEALLGIIATHLSTRKDVQLDAQLKSRGHQQIQDYDDDYSVHTFPYKVGQSSKALLQHGLHAPSFSSRLRPSLSLHVEPITPSVLMLVLLGVPSIWFLYGWLSALL</sequence>
<evidence type="ECO:0000313" key="2">
    <source>
        <dbReference type="EMBL" id="KIJ99479.1"/>
    </source>
</evidence>
<keyword evidence="3" id="KW-1185">Reference proteome</keyword>
<keyword evidence="1" id="KW-1133">Transmembrane helix</keyword>
<organism evidence="2 3">
    <name type="scientific">Laccaria amethystina LaAM-08-1</name>
    <dbReference type="NCBI Taxonomy" id="1095629"/>
    <lineage>
        <taxon>Eukaryota</taxon>
        <taxon>Fungi</taxon>
        <taxon>Dikarya</taxon>
        <taxon>Basidiomycota</taxon>
        <taxon>Agaricomycotina</taxon>
        <taxon>Agaricomycetes</taxon>
        <taxon>Agaricomycetidae</taxon>
        <taxon>Agaricales</taxon>
        <taxon>Agaricineae</taxon>
        <taxon>Hydnangiaceae</taxon>
        <taxon>Laccaria</taxon>
    </lineage>
</organism>
<keyword evidence="1" id="KW-0472">Membrane</keyword>
<name>A0A0C9WNZ3_9AGAR</name>
<evidence type="ECO:0000256" key="1">
    <source>
        <dbReference type="SAM" id="Phobius"/>
    </source>
</evidence>
<dbReference type="AlphaFoldDB" id="A0A0C9WNZ3"/>
<evidence type="ECO:0000313" key="3">
    <source>
        <dbReference type="Proteomes" id="UP000054477"/>
    </source>
</evidence>
<accession>A0A0C9WNZ3</accession>
<feature type="transmembrane region" description="Helical" evidence="1">
    <location>
        <begin position="159"/>
        <end position="181"/>
    </location>
</feature>
<proteinExistence type="predicted"/>
<protein>
    <submittedName>
        <fullName evidence="2">Uncharacterized protein</fullName>
    </submittedName>
</protein>
<gene>
    <name evidence="2" type="ORF">K443DRAFT_8367</name>
</gene>